<evidence type="ECO:0000256" key="1">
    <source>
        <dbReference type="SAM" id="MobiDB-lite"/>
    </source>
</evidence>
<feature type="region of interest" description="Disordered" evidence="1">
    <location>
        <begin position="75"/>
        <end position="98"/>
    </location>
</feature>
<evidence type="ECO:0000313" key="2">
    <source>
        <dbReference type="EMBL" id="MFB9070496.1"/>
    </source>
</evidence>
<sequence>MAGDPVAGFDGLAGALGDVLDDQLRRRIVTGELDLRAGAVVIALSEGHGFLPSRRWGSDQFGSVLRSVPAYSDSGDADAAGADSAGADSEGAGSVDSGASAGWAGGMVCRMSTTNTRVSSWSSLPSVPP</sequence>
<accession>A0ABV5FUZ9</accession>
<reference evidence="2 3" key="1">
    <citation type="submission" date="2024-09" db="EMBL/GenBank/DDBJ databases">
        <authorList>
            <person name="Sun Q."/>
            <person name="Mori K."/>
        </authorList>
    </citation>
    <scope>NUCLEOTIDE SEQUENCE [LARGE SCALE GENOMIC DNA]</scope>
    <source>
        <strain evidence="2 3">CCM 7609</strain>
    </source>
</reference>
<proteinExistence type="predicted"/>
<keyword evidence="3" id="KW-1185">Reference proteome</keyword>
<dbReference type="Proteomes" id="UP001589575">
    <property type="component" value="Unassembled WGS sequence"/>
</dbReference>
<comment type="caution">
    <text evidence="2">The sequence shown here is derived from an EMBL/GenBank/DDBJ whole genome shotgun (WGS) entry which is preliminary data.</text>
</comment>
<gene>
    <name evidence="2" type="ORF">ACFFX0_04555</name>
</gene>
<evidence type="ECO:0000313" key="3">
    <source>
        <dbReference type="Proteomes" id="UP001589575"/>
    </source>
</evidence>
<protein>
    <submittedName>
        <fullName evidence="2">Uncharacterized protein</fullName>
    </submittedName>
</protein>
<organism evidence="2 3">
    <name type="scientific">Citricoccus parietis</name>
    <dbReference type="NCBI Taxonomy" id="592307"/>
    <lineage>
        <taxon>Bacteria</taxon>
        <taxon>Bacillati</taxon>
        <taxon>Actinomycetota</taxon>
        <taxon>Actinomycetes</taxon>
        <taxon>Micrococcales</taxon>
        <taxon>Micrococcaceae</taxon>
        <taxon>Citricoccus</taxon>
    </lineage>
</organism>
<name>A0ABV5FUZ9_9MICC</name>
<dbReference type="EMBL" id="JBHMFI010000001">
    <property type="protein sequence ID" value="MFB9070496.1"/>
    <property type="molecule type" value="Genomic_DNA"/>
</dbReference>